<keyword evidence="2" id="KW-1185">Reference proteome</keyword>
<dbReference type="Proteomes" id="UP001595912">
    <property type="component" value="Unassembled WGS sequence"/>
</dbReference>
<reference evidence="2" key="1">
    <citation type="journal article" date="2019" name="Int. J. Syst. Evol. Microbiol.">
        <title>The Global Catalogue of Microorganisms (GCM) 10K type strain sequencing project: providing services to taxonomists for standard genome sequencing and annotation.</title>
        <authorList>
            <consortium name="The Broad Institute Genomics Platform"/>
            <consortium name="The Broad Institute Genome Sequencing Center for Infectious Disease"/>
            <person name="Wu L."/>
            <person name="Ma J."/>
        </authorList>
    </citation>
    <scope>NUCLEOTIDE SEQUENCE [LARGE SCALE GENOMIC DNA]</scope>
    <source>
        <strain evidence="2">CGMCC 4.7152</strain>
    </source>
</reference>
<comment type="caution">
    <text evidence="1">The sequence shown here is derived from an EMBL/GenBank/DDBJ whole genome shotgun (WGS) entry which is preliminary data.</text>
</comment>
<gene>
    <name evidence="1" type="ORF">ACFPIJ_31875</name>
</gene>
<sequence>MRDRHETLLYLAEHPALPAGDVDALIAAADPHILPLLARREHLTPEQVATLTEAGGRRTFLALVESGRVPVDRVPHGDPQALLAGIDRTDAPDEWLRLLAAWPDPLVRKELLAHVWDLLTVLVHPQTVLTDSLGSAAIDDSE</sequence>
<name>A0ABV9W3Z5_9ACTN</name>
<accession>A0ABV9W3Z5</accession>
<proteinExistence type="predicted"/>
<dbReference type="RefSeq" id="WP_380120465.1">
    <property type="nucleotide sequence ID" value="NZ_JBHSIU010000041.1"/>
</dbReference>
<dbReference type="EMBL" id="JBHSIU010000041">
    <property type="protein sequence ID" value="MFC5002421.1"/>
    <property type="molecule type" value="Genomic_DNA"/>
</dbReference>
<evidence type="ECO:0000313" key="1">
    <source>
        <dbReference type="EMBL" id="MFC5002421.1"/>
    </source>
</evidence>
<organism evidence="1 2">
    <name type="scientific">Dactylosporangium cerinum</name>
    <dbReference type="NCBI Taxonomy" id="1434730"/>
    <lineage>
        <taxon>Bacteria</taxon>
        <taxon>Bacillati</taxon>
        <taxon>Actinomycetota</taxon>
        <taxon>Actinomycetes</taxon>
        <taxon>Micromonosporales</taxon>
        <taxon>Micromonosporaceae</taxon>
        <taxon>Dactylosporangium</taxon>
    </lineage>
</organism>
<evidence type="ECO:0000313" key="2">
    <source>
        <dbReference type="Proteomes" id="UP001595912"/>
    </source>
</evidence>
<protein>
    <submittedName>
        <fullName evidence="1">Uncharacterized protein</fullName>
    </submittedName>
</protein>